<dbReference type="Proteomes" id="UP001305746">
    <property type="component" value="Unassembled WGS sequence"/>
</dbReference>
<dbReference type="RefSeq" id="WP_322856603.1">
    <property type="nucleotide sequence ID" value="NZ_JAYDCJ010000003.1"/>
</dbReference>
<evidence type="ECO:0000256" key="1">
    <source>
        <dbReference type="SAM" id="Phobius"/>
    </source>
</evidence>
<gene>
    <name evidence="3" type="ORF">U5822_15960</name>
</gene>
<keyword evidence="1" id="KW-0472">Membrane</keyword>
<reference evidence="3 4" key="1">
    <citation type="submission" date="2023-12" db="EMBL/GenBank/DDBJ databases">
        <title>Marinobacter qingdaonensis sp. nov., isolated from the intertidal sediment of Qingdao, PR China.</title>
        <authorList>
            <person name="Li Y."/>
        </authorList>
    </citation>
    <scope>NUCLEOTIDE SEQUENCE [LARGE SCALE GENOMIC DNA]</scope>
    <source>
        <strain evidence="3 4">ASW11-75</strain>
    </source>
</reference>
<dbReference type="Pfam" id="PF07811">
    <property type="entry name" value="TadE"/>
    <property type="match status" value="1"/>
</dbReference>
<feature type="transmembrane region" description="Helical" evidence="1">
    <location>
        <begin position="12"/>
        <end position="33"/>
    </location>
</feature>
<name>A0ABU5P2A0_9GAMM</name>
<feature type="domain" description="TadE-like" evidence="2">
    <location>
        <begin position="13"/>
        <end position="55"/>
    </location>
</feature>
<evidence type="ECO:0000259" key="2">
    <source>
        <dbReference type="Pfam" id="PF07811"/>
    </source>
</evidence>
<organism evidence="3 4">
    <name type="scientific">Marinobacter qingdaonensis</name>
    <dbReference type="NCBI Taxonomy" id="3108486"/>
    <lineage>
        <taxon>Bacteria</taxon>
        <taxon>Pseudomonadati</taxon>
        <taxon>Pseudomonadota</taxon>
        <taxon>Gammaproteobacteria</taxon>
        <taxon>Pseudomonadales</taxon>
        <taxon>Marinobacteraceae</taxon>
        <taxon>Marinobacter</taxon>
    </lineage>
</organism>
<evidence type="ECO:0000313" key="3">
    <source>
        <dbReference type="EMBL" id="MEA1082171.1"/>
    </source>
</evidence>
<proteinExistence type="predicted"/>
<evidence type="ECO:0000313" key="4">
    <source>
        <dbReference type="Proteomes" id="UP001305746"/>
    </source>
</evidence>
<dbReference type="EMBL" id="JAYDCJ010000003">
    <property type="protein sequence ID" value="MEA1082171.1"/>
    <property type="molecule type" value="Genomic_DNA"/>
</dbReference>
<keyword evidence="1" id="KW-1133">Transmembrane helix</keyword>
<dbReference type="InterPro" id="IPR012495">
    <property type="entry name" value="TadE-like_dom"/>
</dbReference>
<accession>A0ABU5P2A0</accession>
<protein>
    <submittedName>
        <fullName evidence="3">TadE family protein</fullName>
    </submittedName>
</protein>
<sequence length="153" mass="16480">MNRISPIGCKQRGIAALEFVVSAPLLILLVFAVTELAWAFHQYHTMTRATRDGARYMAANATVGSVGMIYLDATRVQETGNLIVYGNVTGAGAPLLPGWTQGDVAVTSPDAIHVRVSATYDYMPLVGTLPTFYGGEPLNLQFAMQSTVEMRAL</sequence>
<keyword evidence="4" id="KW-1185">Reference proteome</keyword>
<keyword evidence="1" id="KW-0812">Transmembrane</keyword>
<comment type="caution">
    <text evidence="3">The sequence shown here is derived from an EMBL/GenBank/DDBJ whole genome shotgun (WGS) entry which is preliminary data.</text>
</comment>